<feature type="signal peptide" evidence="3">
    <location>
        <begin position="1"/>
        <end position="20"/>
    </location>
</feature>
<dbReference type="Proteomes" id="UP000570361">
    <property type="component" value="Unassembled WGS sequence"/>
</dbReference>
<dbReference type="PROSITE" id="PS51257">
    <property type="entry name" value="PROKAR_LIPOPROTEIN"/>
    <property type="match status" value="1"/>
</dbReference>
<keyword evidence="1 3" id="KW-0732">Signal</keyword>
<dbReference type="Gene3D" id="3.40.190.10">
    <property type="entry name" value="Periplasmic binding protein-like II"/>
    <property type="match status" value="3"/>
</dbReference>
<keyword evidence="5" id="KW-1185">Reference proteome</keyword>
<organism evidence="4 5">
    <name type="scientific">Paenibacillus phyllosphaerae</name>
    <dbReference type="NCBI Taxonomy" id="274593"/>
    <lineage>
        <taxon>Bacteria</taxon>
        <taxon>Bacillati</taxon>
        <taxon>Bacillota</taxon>
        <taxon>Bacilli</taxon>
        <taxon>Bacillales</taxon>
        <taxon>Paenibacillaceae</taxon>
        <taxon>Paenibacillus</taxon>
    </lineage>
</organism>
<proteinExistence type="predicted"/>
<dbReference type="InterPro" id="IPR050490">
    <property type="entry name" value="Bact_solute-bd_prot1"/>
</dbReference>
<sequence length="552" mass="60718">MAKKATTVILSLCVSAALLAACSNSNGNSQHEASNTGTNTNDVAASNEVDPSNPAFSAYKEPVTIHTVTSEYASAKYPEGDDITNNVWIRRYKEKLNIDVKTDWVSDEYDTKLNLAISSNNLPDVFKVNASQLQQLIEADMVMDLTTVFDTYASERLKGYMEADADSYESGKKDGKLFGIPQLHWGLIEQPDFLWIREDWKQELGLADPQSVDDIKNIALTFMDKHGGYGIAVDQTLDYLNLLAIAWNAHPDMWIEDGSGKLVYGSTQPEMKAALAEWADWYKQGIIDPEFAIKDFSAMNADVVAGKVGVQPYYQWWGYNPGVDTVSNLGKDAIFYPYMIPTVDGKEAKHSIFFANGSYTVIKKGFKNPEAIIKILNDYAYIVDEGVGKESEETLSALLDNDIAHVVGAFRVLNPNSDYEQYEAVSAALQSKDTAGLTTAGMWQKYNNSVAFIDKATPGAAGDYLQQGAPKTAYGLAKKVLDSRNYIKTALWGATPEVMASYGTTLDDILTEGFTKIIMGTESIDYFDTIVQNWRTAGGDTAAEAVNEVYGK</sequence>
<accession>A0A7W5ASK2</accession>
<feature type="region of interest" description="Disordered" evidence="2">
    <location>
        <begin position="25"/>
        <end position="51"/>
    </location>
</feature>
<name>A0A7W5ASK2_9BACL</name>
<dbReference type="RefSeq" id="WP_183595719.1">
    <property type="nucleotide sequence ID" value="NZ_JACHXK010000001.1"/>
</dbReference>
<evidence type="ECO:0000256" key="1">
    <source>
        <dbReference type="ARBA" id="ARBA00022729"/>
    </source>
</evidence>
<gene>
    <name evidence="4" type="ORF">FHS18_000013</name>
</gene>
<evidence type="ECO:0000313" key="4">
    <source>
        <dbReference type="EMBL" id="MBB3107985.1"/>
    </source>
</evidence>
<dbReference type="EMBL" id="JACHXK010000001">
    <property type="protein sequence ID" value="MBB3107985.1"/>
    <property type="molecule type" value="Genomic_DNA"/>
</dbReference>
<feature type="compositionally biased region" description="Polar residues" evidence="2">
    <location>
        <begin position="27"/>
        <end position="44"/>
    </location>
</feature>
<feature type="chain" id="PRO_5038976891" evidence="3">
    <location>
        <begin position="21"/>
        <end position="552"/>
    </location>
</feature>
<reference evidence="4 5" key="1">
    <citation type="submission" date="2020-08" db="EMBL/GenBank/DDBJ databases">
        <title>Genomic Encyclopedia of Type Strains, Phase III (KMG-III): the genomes of soil and plant-associated and newly described type strains.</title>
        <authorList>
            <person name="Whitman W."/>
        </authorList>
    </citation>
    <scope>NUCLEOTIDE SEQUENCE [LARGE SCALE GENOMIC DNA]</scope>
    <source>
        <strain evidence="4 5">CECT 5862</strain>
    </source>
</reference>
<evidence type="ECO:0000256" key="2">
    <source>
        <dbReference type="SAM" id="MobiDB-lite"/>
    </source>
</evidence>
<dbReference type="AlphaFoldDB" id="A0A7W5ASK2"/>
<comment type="caution">
    <text evidence="4">The sequence shown here is derived from an EMBL/GenBank/DDBJ whole genome shotgun (WGS) entry which is preliminary data.</text>
</comment>
<dbReference type="SUPFAM" id="SSF53850">
    <property type="entry name" value="Periplasmic binding protein-like II"/>
    <property type="match status" value="1"/>
</dbReference>
<protein>
    <submittedName>
        <fullName evidence="4">Putative aldouronate transport system substrate-binding protein</fullName>
    </submittedName>
</protein>
<dbReference type="PANTHER" id="PTHR43649">
    <property type="entry name" value="ARABINOSE-BINDING PROTEIN-RELATED"/>
    <property type="match status" value="1"/>
</dbReference>
<dbReference type="PANTHER" id="PTHR43649:SF33">
    <property type="entry name" value="POLYGALACTURONAN_RHAMNOGALACTURONAN-BINDING PROTEIN YTCQ"/>
    <property type="match status" value="1"/>
</dbReference>
<evidence type="ECO:0000256" key="3">
    <source>
        <dbReference type="SAM" id="SignalP"/>
    </source>
</evidence>
<evidence type="ECO:0000313" key="5">
    <source>
        <dbReference type="Proteomes" id="UP000570361"/>
    </source>
</evidence>